<dbReference type="SUPFAM" id="SSF52096">
    <property type="entry name" value="ClpP/crotonase"/>
    <property type="match status" value="1"/>
</dbReference>
<dbReference type="Pfam" id="PF00378">
    <property type="entry name" value="ECH_1"/>
    <property type="match status" value="1"/>
</dbReference>
<gene>
    <name evidence="7" type="ORF">GPX89_26520</name>
</gene>
<comment type="similarity">
    <text evidence="2 6">Belongs to the enoyl-CoA hydratase/isomerase family.</text>
</comment>
<keyword evidence="3" id="KW-0443">Lipid metabolism</keyword>
<reference evidence="7 8" key="1">
    <citation type="submission" date="2019-12" db="EMBL/GenBank/DDBJ databases">
        <title>Nocardia sp. nov. ET3-3 isolated from soil.</title>
        <authorList>
            <person name="Kanchanasin P."/>
            <person name="Tanasupawat S."/>
            <person name="Yuki M."/>
            <person name="Kudo T."/>
        </authorList>
    </citation>
    <scope>NUCLEOTIDE SEQUENCE [LARGE SCALE GENOMIC DNA]</scope>
    <source>
        <strain evidence="7 8">ET3-3</strain>
    </source>
</reference>
<dbReference type="CDD" id="cd06558">
    <property type="entry name" value="crotonase-like"/>
    <property type="match status" value="1"/>
</dbReference>
<evidence type="ECO:0000256" key="6">
    <source>
        <dbReference type="RuleBase" id="RU003707"/>
    </source>
</evidence>
<dbReference type="InterPro" id="IPR018376">
    <property type="entry name" value="Enoyl-CoA_hyd/isom_CS"/>
</dbReference>
<evidence type="ECO:0000256" key="3">
    <source>
        <dbReference type="ARBA" id="ARBA00022832"/>
    </source>
</evidence>
<keyword evidence="8" id="KW-1185">Reference proteome</keyword>
<dbReference type="Proteomes" id="UP000466794">
    <property type="component" value="Unassembled WGS sequence"/>
</dbReference>
<dbReference type="Gene3D" id="3.90.226.10">
    <property type="entry name" value="2-enoyl-CoA Hydratase, Chain A, domain 1"/>
    <property type="match status" value="1"/>
</dbReference>
<accession>A0A7K1V2G1</accession>
<keyword evidence="3" id="KW-0276">Fatty acid metabolism</keyword>
<evidence type="ECO:0000256" key="2">
    <source>
        <dbReference type="ARBA" id="ARBA00005254"/>
    </source>
</evidence>
<comment type="function">
    <text evidence="1">Could possibly oxidize fatty acids using specific components.</text>
</comment>
<organism evidence="7 8">
    <name type="scientific">Nocardia terrae</name>
    <dbReference type="NCBI Taxonomy" id="2675851"/>
    <lineage>
        <taxon>Bacteria</taxon>
        <taxon>Bacillati</taxon>
        <taxon>Actinomycetota</taxon>
        <taxon>Actinomycetes</taxon>
        <taxon>Mycobacteriales</taxon>
        <taxon>Nocardiaceae</taxon>
        <taxon>Nocardia</taxon>
    </lineage>
</organism>
<name>A0A7K1V2G1_9NOCA</name>
<comment type="catalytic activity">
    <reaction evidence="4">
        <text>a (3S)-3-hydroxyacyl-CoA = a (2E)-enoyl-CoA + H2O</text>
        <dbReference type="Rhea" id="RHEA:16105"/>
        <dbReference type="ChEBI" id="CHEBI:15377"/>
        <dbReference type="ChEBI" id="CHEBI:57318"/>
        <dbReference type="ChEBI" id="CHEBI:58856"/>
        <dbReference type="EC" id="4.2.1.17"/>
    </reaction>
</comment>
<evidence type="ECO:0000256" key="5">
    <source>
        <dbReference type="ARBA" id="ARBA00023717"/>
    </source>
</evidence>
<comment type="catalytic activity">
    <reaction evidence="5">
        <text>a 4-saturated-(3S)-3-hydroxyacyl-CoA = a (3E)-enoyl-CoA + H2O</text>
        <dbReference type="Rhea" id="RHEA:20724"/>
        <dbReference type="ChEBI" id="CHEBI:15377"/>
        <dbReference type="ChEBI" id="CHEBI:58521"/>
        <dbReference type="ChEBI" id="CHEBI:137480"/>
        <dbReference type="EC" id="4.2.1.17"/>
    </reaction>
</comment>
<proteinExistence type="inferred from homology"/>
<dbReference type="GO" id="GO:0004300">
    <property type="term" value="F:enoyl-CoA hydratase activity"/>
    <property type="evidence" value="ECO:0007669"/>
    <property type="project" value="UniProtKB-EC"/>
</dbReference>
<dbReference type="InterPro" id="IPR014748">
    <property type="entry name" value="Enoyl-CoA_hydra_C"/>
</dbReference>
<dbReference type="PANTHER" id="PTHR43802:SF1">
    <property type="entry name" value="IP11341P-RELATED"/>
    <property type="match status" value="1"/>
</dbReference>
<evidence type="ECO:0000313" key="7">
    <source>
        <dbReference type="EMBL" id="MVU80795.1"/>
    </source>
</evidence>
<protein>
    <submittedName>
        <fullName evidence="7">Enoyl-CoA hydratase</fullName>
    </submittedName>
</protein>
<dbReference type="AlphaFoldDB" id="A0A7K1V2G1"/>
<evidence type="ECO:0000313" key="8">
    <source>
        <dbReference type="Proteomes" id="UP000466794"/>
    </source>
</evidence>
<dbReference type="GO" id="GO:0006631">
    <property type="term" value="P:fatty acid metabolic process"/>
    <property type="evidence" value="ECO:0007669"/>
    <property type="project" value="UniProtKB-KW"/>
</dbReference>
<dbReference type="InterPro" id="IPR001753">
    <property type="entry name" value="Enoyl-CoA_hydra/iso"/>
</dbReference>
<dbReference type="PANTHER" id="PTHR43802">
    <property type="entry name" value="ENOYL-COA HYDRATASE"/>
    <property type="match status" value="1"/>
</dbReference>
<dbReference type="PROSITE" id="PS00166">
    <property type="entry name" value="ENOYL_COA_HYDRATASE"/>
    <property type="match status" value="1"/>
</dbReference>
<dbReference type="Gene3D" id="1.10.12.10">
    <property type="entry name" value="Lyase 2-enoyl-coa Hydratase, Chain A, domain 2"/>
    <property type="match status" value="1"/>
</dbReference>
<sequence>MQGRDVCGETAVSDLEYSVKDGVATILLNRPERKNAFTLEMIDEWARVLREAEADDEVRVVVLTGAGEAFCSGVDLDRFKGEKRSPLAEKEYLGRRVHQVAYAMQELSKPAIAAVRGVAVGAGMDMSLMCDIRIAGRSARFSEGYIRVGLVPGDGGCYYLPRIVGVANALRLLWTGDFVGADEALRIGLVSEVHDDDAVLDAAYALAGSLAGKAPLAVQLIKRSVYQGLDQDLRAALDLISSHMAVVTSTEDSAEAFTAFKEKREPLFRRR</sequence>
<dbReference type="InterPro" id="IPR029045">
    <property type="entry name" value="ClpP/crotonase-like_dom_sf"/>
</dbReference>
<dbReference type="EMBL" id="WRPP01000005">
    <property type="protein sequence ID" value="MVU80795.1"/>
    <property type="molecule type" value="Genomic_DNA"/>
</dbReference>
<evidence type="ECO:0000256" key="4">
    <source>
        <dbReference type="ARBA" id="ARBA00023709"/>
    </source>
</evidence>
<evidence type="ECO:0000256" key="1">
    <source>
        <dbReference type="ARBA" id="ARBA00002994"/>
    </source>
</evidence>
<comment type="caution">
    <text evidence="7">The sequence shown here is derived from an EMBL/GenBank/DDBJ whole genome shotgun (WGS) entry which is preliminary data.</text>
</comment>